<dbReference type="PANTHER" id="PTHR24373">
    <property type="entry name" value="SLIT RELATED LEUCINE-RICH REPEAT NEURONAL PROTEIN"/>
    <property type="match status" value="1"/>
</dbReference>
<dbReference type="InterPro" id="IPR050328">
    <property type="entry name" value="Dev_Immune_Receptor"/>
</dbReference>
<dbReference type="OrthoDB" id="2013775at2759"/>
<dbReference type="AlphaFoldDB" id="A0A9N9WXE1"/>
<evidence type="ECO:0000256" key="4">
    <source>
        <dbReference type="SAM" id="SignalP"/>
    </source>
</evidence>
<dbReference type="GO" id="GO:0005615">
    <property type="term" value="C:extracellular space"/>
    <property type="evidence" value="ECO:0007669"/>
    <property type="project" value="TreeGrafter"/>
</dbReference>
<keyword evidence="3" id="KW-0677">Repeat</keyword>
<evidence type="ECO:0000256" key="3">
    <source>
        <dbReference type="ARBA" id="ARBA00022737"/>
    </source>
</evidence>
<keyword evidence="6" id="KW-1185">Reference proteome</keyword>
<dbReference type="InterPro" id="IPR001611">
    <property type="entry name" value="Leu-rich_rpt"/>
</dbReference>
<dbReference type="InterPro" id="IPR032675">
    <property type="entry name" value="LRR_dom_sf"/>
</dbReference>
<sequence length="282" mass="32866">MLSIKMQRSSIFFVLILITSSLRMIFCGTKIDGDFDDTYWYPLDIKVWTWWINGNVEISSKNVEISAKQSEFIKAINFRNNKKIEFLPIKVYKKLPNLNVFQAFNCAVQEVKYENFQNLAELQLVSLASNEISNIPKDTFKDLSNLKHLELRMNNIQTIHELSFQNHINLKFLNIGSNEISYISPTTFENLKELRNISMSDNTLQSLGDEHFKNNKKLERIWLQNNKIHILSPTMFDHLKNLVVANFTGNSCIDRLFEVNEDEFCALKVLGLKEIIKKNCES</sequence>
<evidence type="ECO:0000313" key="6">
    <source>
        <dbReference type="Proteomes" id="UP001153620"/>
    </source>
</evidence>
<dbReference type="InterPro" id="IPR003591">
    <property type="entry name" value="Leu-rich_rpt_typical-subtyp"/>
</dbReference>
<dbReference type="EMBL" id="OU895879">
    <property type="protein sequence ID" value="CAG9809784.1"/>
    <property type="molecule type" value="Genomic_DNA"/>
</dbReference>
<protein>
    <submittedName>
        <fullName evidence="5">Uncharacterized protein</fullName>
    </submittedName>
</protein>
<evidence type="ECO:0000313" key="5">
    <source>
        <dbReference type="EMBL" id="CAG9809784.1"/>
    </source>
</evidence>
<dbReference type="GO" id="GO:0031012">
    <property type="term" value="C:extracellular matrix"/>
    <property type="evidence" value="ECO:0007669"/>
    <property type="project" value="TreeGrafter"/>
</dbReference>
<name>A0A9N9WXE1_9DIPT</name>
<evidence type="ECO:0000256" key="1">
    <source>
        <dbReference type="ARBA" id="ARBA00022614"/>
    </source>
</evidence>
<organism evidence="5 6">
    <name type="scientific">Chironomus riparius</name>
    <dbReference type="NCBI Taxonomy" id="315576"/>
    <lineage>
        <taxon>Eukaryota</taxon>
        <taxon>Metazoa</taxon>
        <taxon>Ecdysozoa</taxon>
        <taxon>Arthropoda</taxon>
        <taxon>Hexapoda</taxon>
        <taxon>Insecta</taxon>
        <taxon>Pterygota</taxon>
        <taxon>Neoptera</taxon>
        <taxon>Endopterygota</taxon>
        <taxon>Diptera</taxon>
        <taxon>Nematocera</taxon>
        <taxon>Chironomoidea</taxon>
        <taxon>Chironomidae</taxon>
        <taxon>Chironominae</taxon>
        <taxon>Chironomus</taxon>
    </lineage>
</organism>
<dbReference type="SMART" id="SM00369">
    <property type="entry name" value="LRR_TYP"/>
    <property type="match status" value="5"/>
</dbReference>
<dbReference type="PROSITE" id="PS51450">
    <property type="entry name" value="LRR"/>
    <property type="match status" value="1"/>
</dbReference>
<dbReference type="Pfam" id="PF13855">
    <property type="entry name" value="LRR_8"/>
    <property type="match status" value="1"/>
</dbReference>
<feature type="signal peptide" evidence="4">
    <location>
        <begin position="1"/>
        <end position="27"/>
    </location>
</feature>
<dbReference type="PANTHER" id="PTHR24373:SF370">
    <property type="entry name" value="FISH-LIPS, ISOFORM E"/>
    <property type="match status" value="1"/>
</dbReference>
<reference evidence="5" key="1">
    <citation type="submission" date="2022-01" db="EMBL/GenBank/DDBJ databases">
        <authorList>
            <person name="King R."/>
        </authorList>
    </citation>
    <scope>NUCLEOTIDE SEQUENCE</scope>
</reference>
<feature type="chain" id="PRO_5040295429" evidence="4">
    <location>
        <begin position="28"/>
        <end position="282"/>
    </location>
</feature>
<dbReference type="SUPFAM" id="SSF52058">
    <property type="entry name" value="L domain-like"/>
    <property type="match status" value="1"/>
</dbReference>
<dbReference type="Proteomes" id="UP001153620">
    <property type="component" value="Chromosome 3"/>
</dbReference>
<keyword evidence="1" id="KW-0433">Leucine-rich repeat</keyword>
<dbReference type="Gene3D" id="3.80.10.10">
    <property type="entry name" value="Ribonuclease Inhibitor"/>
    <property type="match status" value="1"/>
</dbReference>
<accession>A0A9N9WXE1</accession>
<evidence type="ECO:0000256" key="2">
    <source>
        <dbReference type="ARBA" id="ARBA00022729"/>
    </source>
</evidence>
<dbReference type="SMART" id="SM00365">
    <property type="entry name" value="LRR_SD22"/>
    <property type="match status" value="3"/>
</dbReference>
<gene>
    <name evidence="5" type="ORF">CHIRRI_LOCUS12604</name>
</gene>
<proteinExistence type="predicted"/>
<reference evidence="5" key="2">
    <citation type="submission" date="2022-10" db="EMBL/GenBank/DDBJ databases">
        <authorList>
            <consortium name="ENA_rothamsted_submissions"/>
            <consortium name="culmorum"/>
            <person name="King R."/>
        </authorList>
    </citation>
    <scope>NUCLEOTIDE SEQUENCE</scope>
</reference>
<keyword evidence="2 4" id="KW-0732">Signal</keyword>